<dbReference type="PANTHER" id="PTHR35317">
    <property type="entry name" value="OS04G0629600 PROTEIN"/>
    <property type="match status" value="1"/>
</dbReference>
<evidence type="ECO:0000259" key="2">
    <source>
        <dbReference type="Pfam" id="PF22936"/>
    </source>
</evidence>
<feature type="domain" description="Retrovirus-related Pol polyprotein from transposon TNT 1-94-like beta-barrel" evidence="2">
    <location>
        <begin position="249"/>
        <end position="319"/>
    </location>
</feature>
<name>A5C1D2_VITVI</name>
<dbReference type="AlphaFoldDB" id="A5C1D2"/>
<organism evidence="3">
    <name type="scientific">Vitis vinifera</name>
    <name type="common">Grape</name>
    <dbReference type="NCBI Taxonomy" id="29760"/>
    <lineage>
        <taxon>Eukaryota</taxon>
        <taxon>Viridiplantae</taxon>
        <taxon>Streptophyta</taxon>
        <taxon>Embryophyta</taxon>
        <taxon>Tracheophyta</taxon>
        <taxon>Spermatophyta</taxon>
        <taxon>Magnoliopsida</taxon>
        <taxon>eudicotyledons</taxon>
        <taxon>Gunneridae</taxon>
        <taxon>Pentapetalae</taxon>
        <taxon>rosids</taxon>
        <taxon>Vitales</taxon>
        <taxon>Vitaceae</taxon>
        <taxon>Viteae</taxon>
        <taxon>Vitis</taxon>
    </lineage>
</organism>
<accession>A5C1D2</accession>
<dbReference type="Pfam" id="PF22936">
    <property type="entry name" value="Pol_BBD"/>
    <property type="match status" value="1"/>
</dbReference>
<sequence>MEESSLTAAPSILDEDNYETWVVRMIVHLQALDVWEAVEENYEVPLLGAIPTVAQMKLHKERKTRKAKAKACLFAALQKIRSISRRNTNEMKESRTCKLLGKEFSNEKIVQKILVILPEKYEATISSLENLKDLSTISLTELLHSFEVVEQRRLMRQGDTVEGAFQARMQKNACHKNGKMNNNKPSNNNQKNGVFPPCPHCKKTNHSPQKCWICKNQQHEETSAAIDQCQEEQLFATTCFANKSTSESWLVDSGCTNHMTNNQDLFRELDRTAISKVKIGNGEYIPMKGKGTIAIESQIGLKLIYDVLFVPAIDQNLLILPFDLLGDEHATVLQQDSTTMLWHRRLRHFHHDVVLYMKKNQIVEGLPDLEKDLPKKFWAEAANTTKQTPFKVWFEFLRGRLGVCIY</sequence>
<dbReference type="PANTHER" id="PTHR35317:SF11">
    <property type="entry name" value="CCHC-TYPE DOMAIN-CONTAINING PROTEIN"/>
    <property type="match status" value="1"/>
</dbReference>
<gene>
    <name evidence="3" type="ORF">VITISV_026924</name>
</gene>
<dbReference type="InterPro" id="IPR054722">
    <property type="entry name" value="PolX-like_BBD"/>
</dbReference>
<protein>
    <submittedName>
        <fullName evidence="3">Uncharacterized protein</fullName>
    </submittedName>
</protein>
<proteinExistence type="predicted"/>
<dbReference type="Pfam" id="PF13961">
    <property type="entry name" value="DUF4219"/>
    <property type="match status" value="1"/>
</dbReference>
<evidence type="ECO:0000259" key="1">
    <source>
        <dbReference type="Pfam" id="PF13961"/>
    </source>
</evidence>
<dbReference type="InterPro" id="IPR025314">
    <property type="entry name" value="DUF4219"/>
</dbReference>
<reference evidence="3" key="1">
    <citation type="journal article" date="2007" name="PLoS ONE">
        <title>The first genome sequence of an elite grapevine cultivar (Pinot noir Vitis vinifera L.): coping with a highly heterozygous genome.</title>
        <authorList>
            <person name="Velasco R."/>
            <person name="Zharkikh A."/>
            <person name="Troggio M."/>
            <person name="Cartwright D.A."/>
            <person name="Cestaro A."/>
            <person name="Pruss D."/>
            <person name="Pindo M."/>
            <person name="FitzGerald L.M."/>
            <person name="Vezzulli S."/>
            <person name="Reid J."/>
            <person name="Malacarne G."/>
            <person name="Iliev D."/>
            <person name="Coppola G."/>
            <person name="Wardell B."/>
            <person name="Micheletti D."/>
            <person name="Macalma T."/>
            <person name="Facci M."/>
            <person name="Mitchell J.T."/>
            <person name="Perazzolli M."/>
            <person name="Eldredge G."/>
            <person name="Gatto P."/>
            <person name="Oyzerski R."/>
            <person name="Moretto M."/>
            <person name="Gutin N."/>
            <person name="Stefanini M."/>
            <person name="Chen Y."/>
            <person name="Segala C."/>
            <person name="Davenport C."/>
            <person name="Dematte L."/>
            <person name="Mraz A."/>
            <person name="Battilana J."/>
            <person name="Stormo K."/>
            <person name="Costa F."/>
            <person name="Tao Q."/>
            <person name="Si-Ammour A."/>
            <person name="Harkins T."/>
            <person name="Lackey A."/>
            <person name="Perbost C."/>
            <person name="Taillon B."/>
            <person name="Stella A."/>
            <person name="Solovyev V."/>
            <person name="Fawcett J.A."/>
            <person name="Sterck L."/>
            <person name="Vandepoele K."/>
            <person name="Grando S.M."/>
            <person name="Toppo S."/>
            <person name="Moser C."/>
            <person name="Lanchbury J."/>
            <person name="Bogden R."/>
            <person name="Skolnick M."/>
            <person name="Sgaramella V."/>
            <person name="Bhatnagar S.K."/>
            <person name="Fontana P."/>
            <person name="Gutin A."/>
            <person name="Van de Peer Y."/>
            <person name="Salamini F."/>
            <person name="Viola R."/>
        </authorList>
    </citation>
    <scope>NUCLEOTIDE SEQUENCE</scope>
</reference>
<feature type="domain" description="DUF4219" evidence="1">
    <location>
        <begin position="13"/>
        <end position="39"/>
    </location>
</feature>
<dbReference type="EMBL" id="AM478637">
    <property type="protein sequence ID" value="CAN66250.1"/>
    <property type="molecule type" value="Genomic_DNA"/>
</dbReference>
<evidence type="ECO:0000313" key="3">
    <source>
        <dbReference type="EMBL" id="CAN66250.1"/>
    </source>
</evidence>